<organism evidence="2 3">
    <name type="scientific">Glonium stellatum</name>
    <dbReference type="NCBI Taxonomy" id="574774"/>
    <lineage>
        <taxon>Eukaryota</taxon>
        <taxon>Fungi</taxon>
        <taxon>Dikarya</taxon>
        <taxon>Ascomycota</taxon>
        <taxon>Pezizomycotina</taxon>
        <taxon>Dothideomycetes</taxon>
        <taxon>Pleosporomycetidae</taxon>
        <taxon>Gloniales</taxon>
        <taxon>Gloniaceae</taxon>
        <taxon>Glonium</taxon>
    </lineage>
</organism>
<dbReference type="SUPFAM" id="SSF46565">
    <property type="entry name" value="Chaperone J-domain"/>
    <property type="match status" value="1"/>
</dbReference>
<dbReference type="AlphaFoldDB" id="A0A8E2JM89"/>
<dbReference type="InterPro" id="IPR018253">
    <property type="entry name" value="DnaJ_domain_CS"/>
</dbReference>
<protein>
    <recommendedName>
        <fullName evidence="1">J domain-containing protein</fullName>
    </recommendedName>
</protein>
<dbReference type="CDD" id="cd06257">
    <property type="entry name" value="DnaJ"/>
    <property type="match status" value="1"/>
</dbReference>
<dbReference type="PRINTS" id="PR00625">
    <property type="entry name" value="JDOMAIN"/>
</dbReference>
<proteinExistence type="predicted"/>
<dbReference type="PROSITE" id="PS50076">
    <property type="entry name" value="DNAJ_2"/>
    <property type="match status" value="1"/>
</dbReference>
<feature type="non-terminal residue" evidence="2">
    <location>
        <position position="54"/>
    </location>
</feature>
<accession>A0A8E2JM89</accession>
<dbReference type="InterPro" id="IPR036869">
    <property type="entry name" value="J_dom_sf"/>
</dbReference>
<evidence type="ECO:0000313" key="2">
    <source>
        <dbReference type="EMBL" id="OCL02399.1"/>
    </source>
</evidence>
<dbReference type="OrthoDB" id="10250354at2759"/>
<dbReference type="Pfam" id="PF00226">
    <property type="entry name" value="DnaJ"/>
    <property type="match status" value="1"/>
</dbReference>
<dbReference type="Gene3D" id="1.10.287.110">
    <property type="entry name" value="DnaJ domain"/>
    <property type="match status" value="1"/>
</dbReference>
<gene>
    <name evidence="2" type="ORF">AOQ84DRAFT_276395</name>
</gene>
<dbReference type="InterPro" id="IPR001623">
    <property type="entry name" value="DnaJ_domain"/>
</dbReference>
<feature type="non-terminal residue" evidence="2">
    <location>
        <position position="1"/>
    </location>
</feature>
<evidence type="ECO:0000313" key="3">
    <source>
        <dbReference type="Proteomes" id="UP000250140"/>
    </source>
</evidence>
<evidence type="ECO:0000259" key="1">
    <source>
        <dbReference type="PROSITE" id="PS50076"/>
    </source>
</evidence>
<keyword evidence="3" id="KW-1185">Reference proteome</keyword>
<feature type="domain" description="J" evidence="1">
    <location>
        <begin position="1"/>
        <end position="54"/>
    </location>
</feature>
<dbReference type="PROSITE" id="PS00636">
    <property type="entry name" value="DNAJ_1"/>
    <property type="match status" value="1"/>
</dbReference>
<name>A0A8E2JM89_9PEZI</name>
<sequence>TKEAIRAAYLTLVLQYFPDKDTDPADRGTNVAEFRYVQEAYELLSNERARTEYD</sequence>
<dbReference type="EMBL" id="KV750962">
    <property type="protein sequence ID" value="OCL02399.1"/>
    <property type="molecule type" value="Genomic_DNA"/>
</dbReference>
<reference evidence="2 3" key="1">
    <citation type="journal article" date="2016" name="Nat. Commun.">
        <title>Ectomycorrhizal ecology is imprinted in the genome of the dominant symbiotic fungus Cenococcum geophilum.</title>
        <authorList>
            <consortium name="DOE Joint Genome Institute"/>
            <person name="Peter M."/>
            <person name="Kohler A."/>
            <person name="Ohm R.A."/>
            <person name="Kuo A."/>
            <person name="Krutzmann J."/>
            <person name="Morin E."/>
            <person name="Arend M."/>
            <person name="Barry K.W."/>
            <person name="Binder M."/>
            <person name="Choi C."/>
            <person name="Clum A."/>
            <person name="Copeland A."/>
            <person name="Grisel N."/>
            <person name="Haridas S."/>
            <person name="Kipfer T."/>
            <person name="LaButti K."/>
            <person name="Lindquist E."/>
            <person name="Lipzen A."/>
            <person name="Maire R."/>
            <person name="Meier B."/>
            <person name="Mihaltcheva S."/>
            <person name="Molinier V."/>
            <person name="Murat C."/>
            <person name="Poggeler S."/>
            <person name="Quandt C.A."/>
            <person name="Sperisen C."/>
            <person name="Tritt A."/>
            <person name="Tisserant E."/>
            <person name="Crous P.W."/>
            <person name="Henrissat B."/>
            <person name="Nehls U."/>
            <person name="Egli S."/>
            <person name="Spatafora J.W."/>
            <person name="Grigoriev I.V."/>
            <person name="Martin F.M."/>
        </authorList>
    </citation>
    <scope>NUCLEOTIDE SEQUENCE [LARGE SCALE GENOMIC DNA]</scope>
    <source>
        <strain evidence="2 3">CBS 207.34</strain>
    </source>
</reference>
<dbReference type="Proteomes" id="UP000250140">
    <property type="component" value="Unassembled WGS sequence"/>
</dbReference>